<dbReference type="Gramene" id="Zm00001eb134080_T001">
    <property type="protein sequence ID" value="Zm00001eb134080_P001"/>
    <property type="gene ID" value="Zm00001eb134080"/>
</dbReference>
<organism evidence="1">
    <name type="scientific">Zea mays</name>
    <name type="common">Maize</name>
    <dbReference type="NCBI Taxonomy" id="4577"/>
    <lineage>
        <taxon>Eukaryota</taxon>
        <taxon>Viridiplantae</taxon>
        <taxon>Streptophyta</taxon>
        <taxon>Embryophyta</taxon>
        <taxon>Tracheophyta</taxon>
        <taxon>Spermatophyta</taxon>
        <taxon>Magnoliopsida</taxon>
        <taxon>Liliopsida</taxon>
        <taxon>Poales</taxon>
        <taxon>Poaceae</taxon>
        <taxon>PACMAD clade</taxon>
        <taxon>Panicoideae</taxon>
        <taxon>Andropogonodae</taxon>
        <taxon>Andropogoneae</taxon>
        <taxon>Tripsacinae</taxon>
        <taxon>Zea</taxon>
    </lineage>
</organism>
<dbReference type="EMBL" id="CM007649">
    <property type="protein sequence ID" value="ONM32681.1"/>
    <property type="molecule type" value="Genomic_DNA"/>
</dbReference>
<evidence type="ECO:0000313" key="1">
    <source>
        <dbReference type="EMBL" id="ONM32681.1"/>
    </source>
</evidence>
<dbReference type="eggNOG" id="KOG4197">
    <property type="taxonomic scope" value="Eukaryota"/>
</dbReference>
<sequence>MAITGHPAHMFLLYLPDAEPGGHNVRDHIGYFLDMMHSEDRESKRGLIDVVIDFLHKYGLKEEAGLIWEVAAQKNVYPNSEGEELDVLAHQPSLDV</sequence>
<name>A0A1D6MV30_MAIZE</name>
<evidence type="ECO:0000313" key="3">
    <source>
        <dbReference type="Proteomes" id="UP000007305"/>
    </source>
</evidence>
<protein>
    <submittedName>
        <fullName evidence="1">Pentatricopeptide repeat-containing protein</fullName>
    </submittedName>
</protein>
<proteinExistence type="predicted"/>
<dbReference type="PaxDb" id="4577-GRMZM2G035497_P01"/>
<dbReference type="Proteomes" id="UP000007305">
    <property type="component" value="Chromosome 3"/>
</dbReference>
<reference evidence="2" key="3">
    <citation type="submission" date="2021-05" db="UniProtKB">
        <authorList>
            <consortium name="EnsemblPlants"/>
        </authorList>
    </citation>
    <scope>IDENTIFICATION</scope>
    <source>
        <strain evidence="2">cv. B73</strain>
    </source>
</reference>
<keyword evidence="3" id="KW-1185">Reference proteome</keyword>
<reference evidence="1 3" key="1">
    <citation type="submission" date="2015-12" db="EMBL/GenBank/DDBJ databases">
        <title>Update maize B73 reference genome by single molecule sequencing technologies.</title>
        <authorList>
            <consortium name="Maize Genome Sequencing Project"/>
            <person name="Ware D."/>
        </authorList>
    </citation>
    <scope>NUCLEOTIDE SEQUENCE [LARGE SCALE GENOMIC DNA]</scope>
    <source>
        <strain evidence="3">cv. B73</strain>
        <tissue evidence="1">Seedling</tissue>
    </source>
</reference>
<reference evidence="2" key="2">
    <citation type="submission" date="2019-07" db="EMBL/GenBank/DDBJ databases">
        <authorList>
            <person name="Seetharam A."/>
            <person name="Woodhouse M."/>
            <person name="Cannon E."/>
        </authorList>
    </citation>
    <scope>NUCLEOTIDE SEQUENCE [LARGE SCALE GENOMIC DNA]</scope>
    <source>
        <strain evidence="2">cv. B73</strain>
    </source>
</reference>
<dbReference type="SMR" id="A0A1D6MV30"/>
<dbReference type="AlphaFoldDB" id="A0A1D6MV30"/>
<evidence type="ECO:0000313" key="2">
    <source>
        <dbReference type="EnsemblPlants" id="Zm00001eb134080_P001"/>
    </source>
</evidence>
<dbReference type="EnsemblPlants" id="Zm00001eb134080_T001">
    <property type="protein sequence ID" value="Zm00001eb134080_P001"/>
    <property type="gene ID" value="Zm00001eb134080"/>
</dbReference>
<gene>
    <name evidence="1" type="ORF">ZEAMMB73_Zm00001d041213</name>
</gene>
<accession>A0A1D6MV30</accession>